<dbReference type="Gene3D" id="2.60.120.10">
    <property type="entry name" value="Jelly Rolls"/>
    <property type="match status" value="1"/>
</dbReference>
<dbReference type="RefSeq" id="WP_078789989.1">
    <property type="nucleotide sequence ID" value="NZ_FUWR01000007.1"/>
</dbReference>
<reference evidence="3" key="1">
    <citation type="submission" date="2017-02" db="EMBL/GenBank/DDBJ databases">
        <authorList>
            <person name="Varghese N."/>
            <person name="Submissions S."/>
        </authorList>
    </citation>
    <scope>NUCLEOTIDE SEQUENCE [LARGE SCALE GENOMIC DNA]</scope>
    <source>
        <strain evidence="3">ATCC BAA-34</strain>
    </source>
</reference>
<feature type="domain" description="DUF985" evidence="1">
    <location>
        <begin position="10"/>
        <end position="148"/>
    </location>
</feature>
<evidence type="ECO:0000313" key="2">
    <source>
        <dbReference type="EMBL" id="SJZ80470.1"/>
    </source>
</evidence>
<dbReference type="OrthoDB" id="9798288at2"/>
<dbReference type="InterPro" id="IPR009327">
    <property type="entry name" value="Cupin_DUF985"/>
</dbReference>
<dbReference type="InterPro" id="IPR011051">
    <property type="entry name" value="RmlC_Cupin_sf"/>
</dbReference>
<keyword evidence="3" id="KW-1185">Reference proteome</keyword>
<protein>
    <recommendedName>
        <fullName evidence="1">DUF985 domain-containing protein</fullName>
    </recommendedName>
</protein>
<dbReference type="EMBL" id="FUWR01000007">
    <property type="protein sequence ID" value="SJZ80470.1"/>
    <property type="molecule type" value="Genomic_DNA"/>
</dbReference>
<organism evidence="2 3">
    <name type="scientific">Trichlorobacter thiogenes</name>
    <dbReference type="NCBI Taxonomy" id="115783"/>
    <lineage>
        <taxon>Bacteria</taxon>
        <taxon>Pseudomonadati</taxon>
        <taxon>Thermodesulfobacteriota</taxon>
        <taxon>Desulfuromonadia</taxon>
        <taxon>Geobacterales</taxon>
        <taxon>Geobacteraceae</taxon>
        <taxon>Trichlorobacter</taxon>
    </lineage>
</organism>
<gene>
    <name evidence="2" type="ORF">SAMN02745119_01695</name>
</gene>
<dbReference type="InterPro" id="IPR039935">
    <property type="entry name" value="YML079W-like"/>
</dbReference>
<proteinExistence type="predicted"/>
<dbReference type="InterPro" id="IPR014710">
    <property type="entry name" value="RmlC-like_jellyroll"/>
</dbReference>
<dbReference type="Pfam" id="PF06172">
    <property type="entry name" value="Cupin_5"/>
    <property type="match status" value="1"/>
</dbReference>
<dbReference type="PANTHER" id="PTHR33387:SF3">
    <property type="entry name" value="DUF985 DOMAIN-CONTAINING PROTEIN"/>
    <property type="match status" value="1"/>
</dbReference>
<evidence type="ECO:0000313" key="3">
    <source>
        <dbReference type="Proteomes" id="UP000190102"/>
    </source>
</evidence>
<sequence length="170" mass="18429">MSDPNRPAAALISSLGLVQHPEGGWYRETCRSHEQVSGSALPDRFNGPRSCYTAVYFLLEQGDYSALHRIKSDELWFFHGGTGLTIHLLTADGTCSAIRLGADIAAGEAFQAMVPAGTWFGAEMSGAGEYSLVSCVVAPGFDFADFEMGDKNVLLAQYPDYQALINRLTR</sequence>
<dbReference type="CDD" id="cd06121">
    <property type="entry name" value="cupin_YML079wp"/>
    <property type="match status" value="1"/>
</dbReference>
<dbReference type="STRING" id="115783.SAMN02745119_01695"/>
<evidence type="ECO:0000259" key="1">
    <source>
        <dbReference type="Pfam" id="PF06172"/>
    </source>
</evidence>
<dbReference type="Proteomes" id="UP000190102">
    <property type="component" value="Unassembled WGS sequence"/>
</dbReference>
<name>A0A1T4NMH8_9BACT</name>
<dbReference type="SUPFAM" id="SSF51182">
    <property type="entry name" value="RmlC-like cupins"/>
    <property type="match status" value="1"/>
</dbReference>
<dbReference type="AlphaFoldDB" id="A0A1T4NMH8"/>
<accession>A0A1T4NMH8</accession>
<dbReference type="PANTHER" id="PTHR33387">
    <property type="entry name" value="RMLC-LIKE JELLY ROLL FOLD PROTEIN"/>
    <property type="match status" value="1"/>
</dbReference>